<protein>
    <recommendedName>
        <fullName evidence="1">Malonyl-CoA:ACP transacylase (MAT) domain-containing protein</fullName>
    </recommendedName>
</protein>
<evidence type="ECO:0000259" key="1">
    <source>
        <dbReference type="SMART" id="SM00827"/>
    </source>
</evidence>
<dbReference type="AlphaFoldDB" id="A0A7R8XFX3"/>
<dbReference type="InterPro" id="IPR014043">
    <property type="entry name" value="Acyl_transferase_dom"/>
</dbReference>
<keyword evidence="3" id="KW-1185">Reference proteome</keyword>
<dbReference type="Gene3D" id="3.30.70.250">
    <property type="entry name" value="Malonyl-CoA ACP transacylase, ACP-binding"/>
    <property type="match status" value="1"/>
</dbReference>
<name>A0A7R8XFX3_9CRUS</name>
<feature type="domain" description="Malonyl-CoA:ACP transacylase (MAT)" evidence="1">
    <location>
        <begin position="40"/>
        <end position="225"/>
    </location>
</feature>
<dbReference type="InterPro" id="IPR016035">
    <property type="entry name" value="Acyl_Trfase/lysoPLipase"/>
</dbReference>
<dbReference type="SMART" id="SM00827">
    <property type="entry name" value="PKS_AT"/>
    <property type="match status" value="1"/>
</dbReference>
<dbReference type="GO" id="GO:0016740">
    <property type="term" value="F:transferase activity"/>
    <property type="evidence" value="ECO:0007669"/>
    <property type="project" value="InterPro"/>
</dbReference>
<dbReference type="SUPFAM" id="SSF52151">
    <property type="entry name" value="FabD/lysophospholipase-like"/>
    <property type="match status" value="1"/>
</dbReference>
<organism evidence="2">
    <name type="scientific">Darwinula stevensoni</name>
    <dbReference type="NCBI Taxonomy" id="69355"/>
    <lineage>
        <taxon>Eukaryota</taxon>
        <taxon>Metazoa</taxon>
        <taxon>Ecdysozoa</taxon>
        <taxon>Arthropoda</taxon>
        <taxon>Crustacea</taxon>
        <taxon>Oligostraca</taxon>
        <taxon>Ostracoda</taxon>
        <taxon>Podocopa</taxon>
        <taxon>Podocopida</taxon>
        <taxon>Darwinulocopina</taxon>
        <taxon>Darwinuloidea</taxon>
        <taxon>Darwinulidae</taxon>
        <taxon>Darwinula</taxon>
    </lineage>
</organism>
<dbReference type="Gene3D" id="3.40.366.10">
    <property type="entry name" value="Malonyl-Coenzyme A Acyl Carrier Protein, domain 2"/>
    <property type="match status" value="2"/>
</dbReference>
<gene>
    <name evidence="2" type="ORF">DSTB1V02_LOCUS8966</name>
</gene>
<dbReference type="EMBL" id="LR901682">
    <property type="protein sequence ID" value="CAD7249167.1"/>
    <property type="molecule type" value="Genomic_DNA"/>
</dbReference>
<dbReference type="EMBL" id="CAJPEV010002165">
    <property type="protein sequence ID" value="CAG0895933.1"/>
    <property type="molecule type" value="Genomic_DNA"/>
</dbReference>
<reference evidence="2" key="1">
    <citation type="submission" date="2020-11" db="EMBL/GenBank/DDBJ databases">
        <authorList>
            <person name="Tran Van P."/>
        </authorList>
    </citation>
    <scope>NUCLEOTIDE SEQUENCE</scope>
</reference>
<accession>A0A7R8XFX3</accession>
<dbReference type="Proteomes" id="UP000677054">
    <property type="component" value="Unassembled WGS sequence"/>
</dbReference>
<proteinExistence type="predicted"/>
<dbReference type="PANTHER" id="PTHR47170">
    <property type="entry name" value="MALONYL-COA ACP TRANSACYLASE, ACP-BINDING"/>
    <property type="match status" value="1"/>
</dbReference>
<dbReference type="PANTHER" id="PTHR47170:SF2">
    <property type="entry name" value="MALONYL-COA:ACP TRANSACYLASE (MAT) DOMAIN-CONTAINING PROTEIN"/>
    <property type="match status" value="1"/>
</dbReference>
<evidence type="ECO:0000313" key="3">
    <source>
        <dbReference type="Proteomes" id="UP000677054"/>
    </source>
</evidence>
<dbReference type="OrthoDB" id="541883at2759"/>
<sequence>MQSLIRQASNISELLDDSVPFGSKPIQRPSVSPDETTILLFPGQGSQYIGMGESLLDVPGVREMEWCKKQGINEVEAECRIASYLYPDCKVVAGHEVALEFIEKNARDFKLLRCRRLPVSGAFHTDLMKSAAEPVRALMKRIPINPPLVKVYSNLDGHVYHTVKQIQRNTPKLLYKPVKWEQTMHAIYERKSDVPYPTTFECGPGGNLRKILERVNAKAASFMKTFRV</sequence>
<dbReference type="InterPro" id="IPR001227">
    <property type="entry name" value="Ac_transferase_dom_sf"/>
</dbReference>
<dbReference type="InterPro" id="IPR052760">
    <property type="entry name" value="Mitochondrial_malonyltrans"/>
</dbReference>
<evidence type="ECO:0000313" key="2">
    <source>
        <dbReference type="EMBL" id="CAD7249167.1"/>
    </source>
</evidence>